<feature type="domain" description="Glycosyl hydrolase family 13 catalytic" evidence="4">
    <location>
        <begin position="137"/>
        <end position="525"/>
    </location>
</feature>
<keyword evidence="1 5" id="KW-0378">Hydrolase</keyword>
<dbReference type="AlphaFoldDB" id="A0A6I3IRT4"/>
<evidence type="ECO:0000256" key="3">
    <source>
        <dbReference type="SAM" id="MobiDB-lite"/>
    </source>
</evidence>
<dbReference type="PANTHER" id="PTHR10357">
    <property type="entry name" value="ALPHA-AMYLASE FAMILY MEMBER"/>
    <property type="match status" value="1"/>
</dbReference>
<dbReference type="InterPro" id="IPR017853">
    <property type="entry name" value="GH"/>
</dbReference>
<dbReference type="InterPro" id="IPR014756">
    <property type="entry name" value="Ig_E-set"/>
</dbReference>
<dbReference type="Gene3D" id="3.20.20.80">
    <property type="entry name" value="Glycosidases"/>
    <property type="match status" value="1"/>
</dbReference>
<protein>
    <submittedName>
        <fullName evidence="5">Glycoside hydrolase family 13 protein</fullName>
    </submittedName>
</protein>
<evidence type="ECO:0000259" key="4">
    <source>
        <dbReference type="SMART" id="SM00642"/>
    </source>
</evidence>
<evidence type="ECO:0000256" key="2">
    <source>
        <dbReference type="ARBA" id="ARBA00023295"/>
    </source>
</evidence>
<dbReference type="InterPro" id="IPR013783">
    <property type="entry name" value="Ig-like_fold"/>
</dbReference>
<keyword evidence="6" id="KW-1185">Reference proteome</keyword>
<reference evidence="5 6" key="1">
    <citation type="submission" date="2019-11" db="EMBL/GenBank/DDBJ databases">
        <title>Whole genome sequencing identifies a novel species of the genus Arsenicicoccus isolated from human blood.</title>
        <authorList>
            <person name="Jeong J.H."/>
            <person name="Kweon O.J."/>
            <person name="Kim H.R."/>
            <person name="Kim T.-H."/>
            <person name="Ha S.-M."/>
            <person name="Lee M.-K."/>
        </authorList>
    </citation>
    <scope>NUCLEOTIDE SEQUENCE [LARGE SCALE GENOMIC DNA]</scope>
    <source>
        <strain evidence="5 6">MKL-02</strain>
    </source>
</reference>
<dbReference type="PANTHER" id="PTHR10357:SF210">
    <property type="entry name" value="MALTODEXTRIN GLUCOSIDASE"/>
    <property type="match status" value="1"/>
</dbReference>
<evidence type="ECO:0000256" key="1">
    <source>
        <dbReference type="ARBA" id="ARBA00022801"/>
    </source>
</evidence>
<evidence type="ECO:0000313" key="6">
    <source>
        <dbReference type="Proteomes" id="UP000431092"/>
    </source>
</evidence>
<evidence type="ECO:0000313" key="5">
    <source>
        <dbReference type="EMBL" id="MTB70991.1"/>
    </source>
</evidence>
<dbReference type="EMBL" id="WLVL01000016">
    <property type="protein sequence ID" value="MTB70991.1"/>
    <property type="molecule type" value="Genomic_DNA"/>
</dbReference>
<dbReference type="CDD" id="cd11338">
    <property type="entry name" value="AmyAc_CMD"/>
    <property type="match status" value="1"/>
</dbReference>
<dbReference type="GO" id="GO:0005975">
    <property type="term" value="P:carbohydrate metabolic process"/>
    <property type="evidence" value="ECO:0007669"/>
    <property type="project" value="InterPro"/>
</dbReference>
<dbReference type="Gene3D" id="2.60.40.10">
    <property type="entry name" value="Immunoglobulins"/>
    <property type="match status" value="1"/>
</dbReference>
<keyword evidence="2" id="KW-0326">Glycosidase</keyword>
<sequence>MVGLLNQPHHDGSPSYVSTQAPTLGQTVQVRLRLPRGPGAPSSVTAVHVRTTPDAEVHYAEAALVREDEHEDWWQADVVVHNPVTGYRFLLSGGPADYRWLNGTGLHDRDVPDAADFRLVASDAPPPPWALDAVVYQVFPDRFARSAAADERPAPPWAIPAAWDEPVTRDRRVIGDQLYGGDLDGIREHLDHLERLGADVLYLTPFFPGRSNHRYDADTFDRVDPLLGGDEALARLTDEAHRRGLKVVGDFTTNHTGARHEWFETAVARPDSPERGFYLWDEDGGYVSWLGVPSLPKLNYDCAELWDRVLTSETGVVRRWLAEPHALDGWRVDVANMTGRHGAQDHNRAVAREMRRVMDEVAPGSLLVGEHTHDFSTDIRGDGWHGAMNYAGFTRPAWTWLRDKGFAPKFLGSPLRVPRRGGEAFLETVEDFMAQSPWSVRAHSFTLLGSHDTTRVRTLVGDDPRLVVAGAGLLLTMPGIPMITYGDEVGMQGDSGEDGRRPMPWDESRWDTTIFEAYRALVRARRDNVALRRGGLRWVHADDDSLTYLREHPDQTALVHVARSAHAPIRISTRYLRGVESAVSAYGPGLDRQEDSIRLSADGAGASVWVWPGAPRAPW</sequence>
<organism evidence="5 6">
    <name type="scientific">Arsenicicoccus cauae</name>
    <dbReference type="NCBI Taxonomy" id="2663847"/>
    <lineage>
        <taxon>Bacteria</taxon>
        <taxon>Bacillati</taxon>
        <taxon>Actinomycetota</taxon>
        <taxon>Actinomycetes</taxon>
        <taxon>Micrococcales</taxon>
        <taxon>Intrasporangiaceae</taxon>
        <taxon>Arsenicicoccus</taxon>
    </lineage>
</organism>
<proteinExistence type="predicted"/>
<name>A0A6I3IRT4_9MICO</name>
<dbReference type="GO" id="GO:0004553">
    <property type="term" value="F:hydrolase activity, hydrolyzing O-glycosyl compounds"/>
    <property type="evidence" value="ECO:0007669"/>
    <property type="project" value="InterPro"/>
</dbReference>
<dbReference type="SUPFAM" id="SSF81296">
    <property type="entry name" value="E set domains"/>
    <property type="match status" value="1"/>
</dbReference>
<gene>
    <name evidence="5" type="ORF">GGG17_03185</name>
</gene>
<dbReference type="Pfam" id="PF00128">
    <property type="entry name" value="Alpha-amylase"/>
    <property type="match status" value="1"/>
</dbReference>
<dbReference type="CDD" id="cd02857">
    <property type="entry name" value="E_set_CDase_PDE_N"/>
    <property type="match status" value="1"/>
</dbReference>
<dbReference type="InterPro" id="IPR004185">
    <property type="entry name" value="Glyco_hydro_13_lg-like_dom"/>
</dbReference>
<accession>A0A6I3IRT4</accession>
<feature type="region of interest" description="Disordered" evidence="3">
    <location>
        <begin position="1"/>
        <end position="22"/>
    </location>
</feature>
<dbReference type="Proteomes" id="UP000431092">
    <property type="component" value="Unassembled WGS sequence"/>
</dbReference>
<comment type="caution">
    <text evidence="5">The sequence shown here is derived from an EMBL/GenBank/DDBJ whole genome shotgun (WGS) entry which is preliminary data.</text>
</comment>
<dbReference type="SUPFAM" id="SSF51445">
    <property type="entry name" value="(Trans)glycosidases"/>
    <property type="match status" value="1"/>
</dbReference>
<dbReference type="SMART" id="SM00642">
    <property type="entry name" value="Aamy"/>
    <property type="match status" value="1"/>
</dbReference>
<dbReference type="InterPro" id="IPR006047">
    <property type="entry name" value="GH13_cat_dom"/>
</dbReference>